<keyword evidence="3 6" id="KW-0812">Transmembrane</keyword>
<comment type="subcellular location">
    <subcellularLocation>
        <location evidence="1">Cell membrane</location>
        <topology evidence="1">Multi-pass membrane protein</topology>
    </subcellularLocation>
</comment>
<accession>A0A7R9GFD7</accession>
<protein>
    <recommendedName>
        <fullName evidence="9">Gustatory receptor</fullName>
    </recommendedName>
</protein>
<dbReference type="EMBL" id="CAJPEX010002176">
    <property type="protein sequence ID" value="CAG0920593.1"/>
    <property type="molecule type" value="Genomic_DNA"/>
</dbReference>
<keyword evidence="5 6" id="KW-0472">Membrane</keyword>
<dbReference type="GO" id="GO:0050909">
    <property type="term" value="P:sensory perception of taste"/>
    <property type="evidence" value="ECO:0007669"/>
    <property type="project" value="InterPro"/>
</dbReference>
<sequence>MTAVPVSSSTAKMEEESVRYRMAWVRGKKAEGVKTRKIVFQGERIGFLLLMALQVVGLFPLKVSLAPNWTGIKGSCWPLLLTEERTTRRLGSLRWVYTAFTTSLMITSLISQATSVGKIISENFRMDDGHQDDLLALINDDLNNIIYFNIVLLNAIALGLVALVKDAEVFRCASDLCENWSRRIDIVETDSVDVPDLRHASKYYKDGVSVITSEDNRNYDHQMKSTSRVLRNFKSGVIFALELLLIFGTPLLLQWSLLYNANVDPTAELVTHKSALIELHGFAYGFSEKQKYGFGMKAYLSYLIVLSHLGFVGRLTGFIASCLIVNKWLASWKVHLFLALGRKENEPTFLQLRRYKRTDAHVKPKSLEELCWEMQEMSSAIHNIQEIYAPILLLYIGTQVMGFSFGMYSLIRKLIEMSSSSDSSTHMLPQVAVMFVELTHNWSLFLCVTLIAARIPSQITEAADLMRGGEIGSEREDEISLDAVNIISNSLGSDLALSARHFVSFHKSVVIQVIGGVVTYFVILLQFQPAAA</sequence>
<dbReference type="InterPro" id="IPR013604">
    <property type="entry name" value="7TM_chemorcpt"/>
</dbReference>
<evidence type="ECO:0000313" key="7">
    <source>
        <dbReference type="EMBL" id="CAD7280441.1"/>
    </source>
</evidence>
<name>A0A7R9GFD7_9CRUS</name>
<feature type="transmembrane region" description="Helical" evidence="6">
    <location>
        <begin position="145"/>
        <end position="164"/>
    </location>
</feature>
<reference evidence="7" key="1">
    <citation type="submission" date="2020-11" db="EMBL/GenBank/DDBJ databases">
        <authorList>
            <person name="Tran Van P."/>
        </authorList>
    </citation>
    <scope>NUCLEOTIDE SEQUENCE</scope>
</reference>
<feature type="transmembrane region" description="Helical" evidence="6">
    <location>
        <begin position="233"/>
        <end position="253"/>
    </location>
</feature>
<feature type="transmembrane region" description="Helical" evidence="6">
    <location>
        <begin position="509"/>
        <end position="527"/>
    </location>
</feature>
<keyword evidence="8" id="KW-1185">Reference proteome</keyword>
<feature type="transmembrane region" description="Helical" evidence="6">
    <location>
        <begin position="387"/>
        <end position="411"/>
    </location>
</feature>
<gene>
    <name evidence="7" type="ORF">NMOB1V02_LOCUS8101</name>
</gene>
<dbReference type="Proteomes" id="UP000678499">
    <property type="component" value="Unassembled WGS sequence"/>
</dbReference>
<evidence type="ECO:0000256" key="1">
    <source>
        <dbReference type="ARBA" id="ARBA00004651"/>
    </source>
</evidence>
<evidence type="ECO:0000256" key="3">
    <source>
        <dbReference type="ARBA" id="ARBA00022692"/>
    </source>
</evidence>
<evidence type="ECO:0000256" key="6">
    <source>
        <dbReference type="SAM" id="Phobius"/>
    </source>
</evidence>
<proteinExistence type="predicted"/>
<evidence type="ECO:0000256" key="2">
    <source>
        <dbReference type="ARBA" id="ARBA00022475"/>
    </source>
</evidence>
<evidence type="ECO:0000313" key="8">
    <source>
        <dbReference type="Proteomes" id="UP000678499"/>
    </source>
</evidence>
<dbReference type="Pfam" id="PF08395">
    <property type="entry name" value="7tm_7"/>
    <property type="match status" value="1"/>
</dbReference>
<feature type="transmembrane region" description="Helical" evidence="6">
    <location>
        <begin position="95"/>
        <end position="114"/>
    </location>
</feature>
<keyword evidence="4 6" id="KW-1133">Transmembrane helix</keyword>
<evidence type="ECO:0008006" key="9">
    <source>
        <dbReference type="Google" id="ProtNLM"/>
    </source>
</evidence>
<feature type="transmembrane region" description="Helical" evidence="6">
    <location>
        <begin position="431"/>
        <end position="453"/>
    </location>
</feature>
<evidence type="ECO:0000256" key="5">
    <source>
        <dbReference type="ARBA" id="ARBA00023136"/>
    </source>
</evidence>
<evidence type="ECO:0000256" key="4">
    <source>
        <dbReference type="ARBA" id="ARBA00022989"/>
    </source>
</evidence>
<keyword evidence="2" id="KW-1003">Cell membrane</keyword>
<feature type="transmembrane region" description="Helical" evidence="6">
    <location>
        <begin position="299"/>
        <end position="325"/>
    </location>
</feature>
<dbReference type="GO" id="GO:0005886">
    <property type="term" value="C:plasma membrane"/>
    <property type="evidence" value="ECO:0007669"/>
    <property type="project" value="UniProtKB-SubCell"/>
</dbReference>
<dbReference type="EMBL" id="OA884213">
    <property type="protein sequence ID" value="CAD7280441.1"/>
    <property type="molecule type" value="Genomic_DNA"/>
</dbReference>
<dbReference type="AlphaFoldDB" id="A0A7R9GFD7"/>
<organism evidence="7">
    <name type="scientific">Notodromas monacha</name>
    <dbReference type="NCBI Taxonomy" id="399045"/>
    <lineage>
        <taxon>Eukaryota</taxon>
        <taxon>Metazoa</taxon>
        <taxon>Ecdysozoa</taxon>
        <taxon>Arthropoda</taxon>
        <taxon>Crustacea</taxon>
        <taxon>Oligostraca</taxon>
        <taxon>Ostracoda</taxon>
        <taxon>Podocopa</taxon>
        <taxon>Podocopida</taxon>
        <taxon>Cypridocopina</taxon>
        <taxon>Cypridoidea</taxon>
        <taxon>Cyprididae</taxon>
        <taxon>Notodromas</taxon>
    </lineage>
</organism>